<dbReference type="OrthoDB" id="159632at2"/>
<evidence type="ECO:0000256" key="6">
    <source>
        <dbReference type="ARBA" id="ARBA00023125"/>
    </source>
</evidence>
<comment type="caution">
    <text evidence="11">The sequence shown here is derived from an EMBL/GenBank/DDBJ whole genome shotgun (WGS) entry which is preliminary data.</text>
</comment>
<keyword evidence="2" id="KW-0963">Cytoplasm</keyword>
<dbReference type="Proteomes" id="UP000626244">
    <property type="component" value="Unassembled WGS sequence"/>
</dbReference>
<feature type="modified residue" description="4-aspartylphosphate" evidence="8">
    <location>
        <position position="55"/>
    </location>
</feature>
<dbReference type="Gene3D" id="1.10.10.60">
    <property type="entry name" value="Homeodomain-like"/>
    <property type="match status" value="2"/>
</dbReference>
<dbReference type="PROSITE" id="PS01124">
    <property type="entry name" value="HTH_ARAC_FAMILY_2"/>
    <property type="match status" value="1"/>
</dbReference>
<dbReference type="PROSITE" id="PS50110">
    <property type="entry name" value="RESPONSE_REGULATORY"/>
    <property type="match status" value="1"/>
</dbReference>
<dbReference type="GO" id="GO:0003700">
    <property type="term" value="F:DNA-binding transcription factor activity"/>
    <property type="evidence" value="ECO:0007669"/>
    <property type="project" value="InterPro"/>
</dbReference>
<dbReference type="InterPro" id="IPR018062">
    <property type="entry name" value="HTH_AraC-typ_CS"/>
</dbReference>
<evidence type="ECO:0000256" key="4">
    <source>
        <dbReference type="ARBA" id="ARBA00023012"/>
    </source>
</evidence>
<keyword evidence="12" id="KW-1185">Reference proteome</keyword>
<dbReference type="GO" id="GO:0000160">
    <property type="term" value="P:phosphorelay signal transduction system"/>
    <property type="evidence" value="ECO:0007669"/>
    <property type="project" value="UniProtKB-KW"/>
</dbReference>
<evidence type="ECO:0000256" key="8">
    <source>
        <dbReference type="PROSITE-ProRule" id="PRU00169"/>
    </source>
</evidence>
<accession>A0A8J3AMH1</accession>
<dbReference type="PANTHER" id="PTHR42713">
    <property type="entry name" value="HISTIDINE KINASE-RELATED"/>
    <property type="match status" value="1"/>
</dbReference>
<dbReference type="SUPFAM" id="SSF52172">
    <property type="entry name" value="CheY-like"/>
    <property type="match status" value="1"/>
</dbReference>
<comment type="subcellular location">
    <subcellularLocation>
        <location evidence="1">Cytoplasm</location>
    </subcellularLocation>
</comment>
<dbReference type="InterPro" id="IPR020449">
    <property type="entry name" value="Tscrpt_reg_AraC-type_HTH"/>
</dbReference>
<dbReference type="CDD" id="cd17536">
    <property type="entry name" value="REC_YesN-like"/>
    <property type="match status" value="1"/>
</dbReference>
<feature type="domain" description="Response regulatory" evidence="10">
    <location>
        <begin position="3"/>
        <end position="120"/>
    </location>
</feature>
<evidence type="ECO:0000313" key="11">
    <source>
        <dbReference type="EMBL" id="GGI15429.1"/>
    </source>
</evidence>
<proteinExistence type="predicted"/>
<keyword evidence="3 8" id="KW-0597">Phosphoprotein</keyword>
<name>A0A8J3AMH1_9BACI</name>
<dbReference type="PRINTS" id="PR00032">
    <property type="entry name" value="HTHARAC"/>
</dbReference>
<sequence>MYKLLIVDDEPIIRQGIRKFVNFEELTITEVYEASNGNEALKRFYEYTPDIVLLDINMPKLNGLEFARKIKSINENVLIAVITGYDYYEYAVTALKIGIDDYILKPVSKNDIQELLSKLVNKLKVRLKKEEVNLLVEGIIEKNTITGEYNYKDKIIKIIEENESNPSFSLPFLANELNISTGYCSSLFKELFGISFKEFVIRNRLEKAKILLLSSDLKIYEISEKVGFDEPNYFSTSFKKRYGVSPNQFKERIKDQ</sequence>
<evidence type="ECO:0000256" key="5">
    <source>
        <dbReference type="ARBA" id="ARBA00023015"/>
    </source>
</evidence>
<dbReference type="InterPro" id="IPR009057">
    <property type="entry name" value="Homeodomain-like_sf"/>
</dbReference>
<dbReference type="Pfam" id="PF00072">
    <property type="entry name" value="Response_reg"/>
    <property type="match status" value="1"/>
</dbReference>
<dbReference type="GO" id="GO:0043565">
    <property type="term" value="F:sequence-specific DNA binding"/>
    <property type="evidence" value="ECO:0007669"/>
    <property type="project" value="InterPro"/>
</dbReference>
<dbReference type="Pfam" id="PF12833">
    <property type="entry name" value="HTH_18"/>
    <property type="match status" value="1"/>
</dbReference>
<dbReference type="SMART" id="SM00342">
    <property type="entry name" value="HTH_ARAC"/>
    <property type="match status" value="1"/>
</dbReference>
<dbReference type="InterPro" id="IPR011006">
    <property type="entry name" value="CheY-like_superfamily"/>
</dbReference>
<dbReference type="PROSITE" id="PS00041">
    <property type="entry name" value="HTH_ARAC_FAMILY_1"/>
    <property type="match status" value="1"/>
</dbReference>
<feature type="domain" description="HTH araC/xylS-type" evidence="9">
    <location>
        <begin position="153"/>
        <end position="252"/>
    </location>
</feature>
<dbReference type="InterPro" id="IPR001789">
    <property type="entry name" value="Sig_transdc_resp-reg_receiver"/>
</dbReference>
<dbReference type="GO" id="GO:0005737">
    <property type="term" value="C:cytoplasm"/>
    <property type="evidence" value="ECO:0007669"/>
    <property type="project" value="UniProtKB-SubCell"/>
</dbReference>
<evidence type="ECO:0000256" key="2">
    <source>
        <dbReference type="ARBA" id="ARBA00022490"/>
    </source>
</evidence>
<evidence type="ECO:0000259" key="10">
    <source>
        <dbReference type="PROSITE" id="PS50110"/>
    </source>
</evidence>
<dbReference type="AlphaFoldDB" id="A0A8J3AMH1"/>
<dbReference type="InterPro" id="IPR018060">
    <property type="entry name" value="HTH_AraC"/>
</dbReference>
<dbReference type="RefSeq" id="WP_087999763.1">
    <property type="nucleotide sequence ID" value="NZ_BMHB01000001.1"/>
</dbReference>
<keyword evidence="7" id="KW-0804">Transcription</keyword>
<gene>
    <name evidence="11" type="ORF">GCM10007380_27930</name>
</gene>
<protein>
    <submittedName>
        <fullName evidence="11">DNA-binding response regulator</fullName>
    </submittedName>
</protein>
<evidence type="ECO:0000259" key="9">
    <source>
        <dbReference type="PROSITE" id="PS01124"/>
    </source>
</evidence>
<dbReference type="Gene3D" id="3.40.50.2300">
    <property type="match status" value="1"/>
</dbReference>
<dbReference type="EMBL" id="BMHB01000001">
    <property type="protein sequence ID" value="GGI15429.1"/>
    <property type="molecule type" value="Genomic_DNA"/>
</dbReference>
<evidence type="ECO:0000256" key="3">
    <source>
        <dbReference type="ARBA" id="ARBA00022553"/>
    </source>
</evidence>
<dbReference type="SUPFAM" id="SSF46689">
    <property type="entry name" value="Homeodomain-like"/>
    <property type="match status" value="1"/>
</dbReference>
<reference evidence="12" key="1">
    <citation type="journal article" date="2019" name="Int. J. Syst. Evol. Microbiol.">
        <title>The Global Catalogue of Microorganisms (GCM) 10K type strain sequencing project: providing services to taxonomists for standard genome sequencing and annotation.</title>
        <authorList>
            <consortium name="The Broad Institute Genomics Platform"/>
            <consortium name="The Broad Institute Genome Sequencing Center for Infectious Disease"/>
            <person name="Wu L."/>
            <person name="Ma J."/>
        </authorList>
    </citation>
    <scope>NUCLEOTIDE SEQUENCE [LARGE SCALE GENOMIC DNA]</scope>
    <source>
        <strain evidence="12">CGMCC 1.14993</strain>
    </source>
</reference>
<keyword evidence="6 11" id="KW-0238">DNA-binding</keyword>
<evidence type="ECO:0000256" key="7">
    <source>
        <dbReference type="ARBA" id="ARBA00023163"/>
    </source>
</evidence>
<keyword evidence="5" id="KW-0805">Transcription regulation</keyword>
<dbReference type="InterPro" id="IPR051552">
    <property type="entry name" value="HptR"/>
</dbReference>
<evidence type="ECO:0000256" key="1">
    <source>
        <dbReference type="ARBA" id="ARBA00004496"/>
    </source>
</evidence>
<keyword evidence="4" id="KW-0902">Two-component regulatory system</keyword>
<organism evidence="11 12">
    <name type="scientific">Gottfriedia solisilvae</name>
    <dbReference type="NCBI Taxonomy" id="1516104"/>
    <lineage>
        <taxon>Bacteria</taxon>
        <taxon>Bacillati</taxon>
        <taxon>Bacillota</taxon>
        <taxon>Bacilli</taxon>
        <taxon>Bacillales</taxon>
        <taxon>Bacillaceae</taxon>
        <taxon>Gottfriedia</taxon>
    </lineage>
</organism>
<dbReference type="SMART" id="SM00448">
    <property type="entry name" value="REC"/>
    <property type="match status" value="1"/>
</dbReference>
<dbReference type="PANTHER" id="PTHR42713:SF3">
    <property type="entry name" value="TRANSCRIPTIONAL REGULATORY PROTEIN HPTR"/>
    <property type="match status" value="1"/>
</dbReference>
<evidence type="ECO:0000313" key="12">
    <source>
        <dbReference type="Proteomes" id="UP000626244"/>
    </source>
</evidence>